<protein>
    <submittedName>
        <fullName evidence="1">Uncharacterized protein</fullName>
    </submittedName>
</protein>
<dbReference type="AlphaFoldDB" id="A0A9P9FH39"/>
<dbReference type="Gene3D" id="2.40.37.20">
    <property type="entry name" value="D-serine dehydratase-like domain"/>
    <property type="match status" value="1"/>
</dbReference>
<proteinExistence type="predicted"/>
<name>A0A9P9FH39_9HYPO</name>
<comment type="caution">
    <text evidence="1">The sequence shown here is derived from an EMBL/GenBank/DDBJ whole genome shotgun (WGS) entry which is preliminary data.</text>
</comment>
<dbReference type="OrthoDB" id="20198at2759"/>
<dbReference type="InterPro" id="IPR042208">
    <property type="entry name" value="D-ser_dehydrat-like_sf"/>
</dbReference>
<reference evidence="1" key="1">
    <citation type="journal article" date="2021" name="Nat. Commun.">
        <title>Genetic determinants of endophytism in the Arabidopsis root mycobiome.</title>
        <authorList>
            <person name="Mesny F."/>
            <person name="Miyauchi S."/>
            <person name="Thiergart T."/>
            <person name="Pickel B."/>
            <person name="Atanasova L."/>
            <person name="Karlsson M."/>
            <person name="Huettel B."/>
            <person name="Barry K.W."/>
            <person name="Haridas S."/>
            <person name="Chen C."/>
            <person name="Bauer D."/>
            <person name="Andreopoulos W."/>
            <person name="Pangilinan J."/>
            <person name="LaButti K."/>
            <person name="Riley R."/>
            <person name="Lipzen A."/>
            <person name="Clum A."/>
            <person name="Drula E."/>
            <person name="Henrissat B."/>
            <person name="Kohler A."/>
            <person name="Grigoriev I.V."/>
            <person name="Martin F.M."/>
            <person name="Hacquard S."/>
        </authorList>
    </citation>
    <scope>NUCLEOTIDE SEQUENCE</scope>
    <source>
        <strain evidence="1">MPI-CAGE-AT-0021</strain>
    </source>
</reference>
<dbReference type="EMBL" id="JAGMUU010000001">
    <property type="protein sequence ID" value="KAH7161976.1"/>
    <property type="molecule type" value="Genomic_DNA"/>
</dbReference>
<evidence type="ECO:0000313" key="1">
    <source>
        <dbReference type="EMBL" id="KAH7161976.1"/>
    </source>
</evidence>
<keyword evidence="2" id="KW-1185">Reference proteome</keyword>
<organism evidence="1 2">
    <name type="scientific">Dactylonectria estremocensis</name>
    <dbReference type="NCBI Taxonomy" id="1079267"/>
    <lineage>
        <taxon>Eukaryota</taxon>
        <taxon>Fungi</taxon>
        <taxon>Dikarya</taxon>
        <taxon>Ascomycota</taxon>
        <taxon>Pezizomycotina</taxon>
        <taxon>Sordariomycetes</taxon>
        <taxon>Hypocreomycetidae</taxon>
        <taxon>Hypocreales</taxon>
        <taxon>Nectriaceae</taxon>
        <taxon>Dactylonectria</taxon>
    </lineage>
</organism>
<evidence type="ECO:0000313" key="2">
    <source>
        <dbReference type="Proteomes" id="UP000717696"/>
    </source>
</evidence>
<dbReference type="Proteomes" id="UP000717696">
    <property type="component" value="Unassembled WGS sequence"/>
</dbReference>
<accession>A0A9P9FH39</accession>
<gene>
    <name evidence="1" type="ORF">B0J13DRAFT_517268</name>
</gene>
<sequence length="209" mass="22639">MEAVGQVSLLGLYSYTSPSYACASLKGAVESLAGKIGGCLLALQTHSSMLARTNRELTIGIGARPQAALMQNFAETVGDPDENATQLRQMMQQITTSKLGGFKIKFESHAGVYSVSDIQQLATNARNSLVTVDNEVATFVMAEVCSAYTNGQRQHPKALVAVETFGLGCEPCLPYIDWGIGIQRSYSTPQGFMRRRIIERISQEHSVVT</sequence>